<evidence type="ECO:0000313" key="1">
    <source>
        <dbReference type="EMBL" id="SCG34530.1"/>
    </source>
</evidence>
<proteinExistence type="predicted"/>
<protein>
    <submittedName>
        <fullName evidence="1">Excreted virulence factor EspC, type VII ESX diderm</fullName>
    </submittedName>
</protein>
<dbReference type="Pfam" id="PF10824">
    <property type="entry name" value="T7SS_ESX_EspC"/>
    <property type="match status" value="1"/>
</dbReference>
<dbReference type="AlphaFoldDB" id="A0A1C5GL62"/>
<dbReference type="EMBL" id="FMDN01000001">
    <property type="protein sequence ID" value="SCG34530.1"/>
    <property type="molecule type" value="Genomic_DNA"/>
</dbReference>
<dbReference type="OrthoDB" id="3403967at2"/>
<dbReference type="Proteomes" id="UP000199408">
    <property type="component" value="Unassembled WGS sequence"/>
</dbReference>
<dbReference type="STRING" id="47864.GA0070560_101300"/>
<sequence>MEPLEVRPEVLREVAGGLTDEAYALAHGVAAVPGLVVPVPEWRAAGALARLESAVHSWHGVLGGRVAQTADALRAAAGAYEAVDDRAAGRLAALPR</sequence>
<dbReference type="GO" id="GO:0009306">
    <property type="term" value="P:protein secretion"/>
    <property type="evidence" value="ECO:0007669"/>
    <property type="project" value="InterPro"/>
</dbReference>
<dbReference type="InterPro" id="IPR022536">
    <property type="entry name" value="EspC"/>
</dbReference>
<reference evidence="2" key="1">
    <citation type="submission" date="2016-06" db="EMBL/GenBank/DDBJ databases">
        <authorList>
            <person name="Varghese N."/>
        </authorList>
    </citation>
    <scope>NUCLEOTIDE SEQUENCE [LARGE SCALE GENOMIC DNA]</scope>
    <source>
        <strain evidence="2">DSM 43171</strain>
    </source>
</reference>
<keyword evidence="2" id="KW-1185">Reference proteome</keyword>
<gene>
    <name evidence="1" type="ORF">GA0070560_101300</name>
</gene>
<evidence type="ECO:0000313" key="2">
    <source>
        <dbReference type="Proteomes" id="UP000199408"/>
    </source>
</evidence>
<accession>A0A1C5GL62</accession>
<name>A0A1C5GL62_9ACTN</name>
<organism evidence="1 2">
    <name type="scientific">Micromonospora halophytica</name>
    <dbReference type="NCBI Taxonomy" id="47864"/>
    <lineage>
        <taxon>Bacteria</taxon>
        <taxon>Bacillati</taxon>
        <taxon>Actinomycetota</taxon>
        <taxon>Actinomycetes</taxon>
        <taxon>Micromonosporales</taxon>
        <taxon>Micromonosporaceae</taxon>
        <taxon>Micromonospora</taxon>
    </lineage>
</organism>